<reference evidence="12 13" key="1">
    <citation type="submission" date="2018-07" db="EMBL/GenBank/DDBJ databases">
        <title>Genomic Encyclopedia of Type Strains, Phase IV (KMG-IV): sequencing the most valuable type-strain genomes for metagenomic binning, comparative biology and taxonomic classification.</title>
        <authorList>
            <person name="Goeker M."/>
        </authorList>
    </citation>
    <scope>NUCLEOTIDE SEQUENCE [LARGE SCALE GENOMIC DNA]</scope>
    <source>
        <strain evidence="12 13">DSM 101478</strain>
    </source>
</reference>
<dbReference type="PANTHER" id="PTHR32507:SF0">
    <property type="entry name" value="NA(+)_H(+) ANTIPORTER 2-RELATED"/>
    <property type="match status" value="1"/>
</dbReference>
<evidence type="ECO:0000256" key="8">
    <source>
        <dbReference type="ARBA" id="ARBA00023136"/>
    </source>
</evidence>
<dbReference type="GO" id="GO:1902600">
    <property type="term" value="P:proton transmembrane transport"/>
    <property type="evidence" value="ECO:0007669"/>
    <property type="project" value="InterPro"/>
</dbReference>
<evidence type="ECO:0000256" key="9">
    <source>
        <dbReference type="SAM" id="Phobius"/>
    </source>
</evidence>
<dbReference type="OrthoDB" id="570124at2"/>
<dbReference type="InterPro" id="IPR036291">
    <property type="entry name" value="NAD(P)-bd_dom_sf"/>
</dbReference>
<feature type="transmembrane region" description="Helical" evidence="9">
    <location>
        <begin position="67"/>
        <end position="89"/>
    </location>
</feature>
<dbReference type="InterPro" id="IPR038770">
    <property type="entry name" value="Na+/solute_symporter_sf"/>
</dbReference>
<dbReference type="GO" id="GO:0005886">
    <property type="term" value="C:plasma membrane"/>
    <property type="evidence" value="ECO:0007669"/>
    <property type="project" value="UniProtKB-SubCell"/>
</dbReference>
<feature type="transmembrane region" description="Helical" evidence="9">
    <location>
        <begin position="306"/>
        <end position="324"/>
    </location>
</feature>
<feature type="transmembrane region" description="Helical" evidence="9">
    <location>
        <begin position="159"/>
        <end position="182"/>
    </location>
</feature>
<comment type="caution">
    <text evidence="12">The sequence shown here is derived from an EMBL/GenBank/DDBJ whole genome shotgun (WGS) entry which is preliminary data.</text>
</comment>
<evidence type="ECO:0000259" key="11">
    <source>
        <dbReference type="Pfam" id="PF02254"/>
    </source>
</evidence>
<dbReference type="SUPFAM" id="SSF51735">
    <property type="entry name" value="NAD(P)-binding Rossmann-fold domains"/>
    <property type="match status" value="1"/>
</dbReference>
<evidence type="ECO:0000256" key="6">
    <source>
        <dbReference type="ARBA" id="ARBA00022989"/>
    </source>
</evidence>
<evidence type="ECO:0000259" key="10">
    <source>
        <dbReference type="Pfam" id="PF00999"/>
    </source>
</evidence>
<keyword evidence="2" id="KW-0813">Transport</keyword>
<dbReference type="RefSeq" id="WP_115122162.1">
    <property type="nucleotide sequence ID" value="NZ_QRAO01000001.1"/>
</dbReference>
<keyword evidence="5 9" id="KW-0812">Transmembrane</keyword>
<feature type="transmembrane region" description="Helical" evidence="9">
    <location>
        <begin position="399"/>
        <end position="423"/>
    </location>
</feature>
<feature type="transmembrane region" description="Helical" evidence="9">
    <location>
        <begin position="336"/>
        <end position="355"/>
    </location>
</feature>
<dbReference type="Pfam" id="PF00999">
    <property type="entry name" value="Na_H_Exchanger"/>
    <property type="match status" value="1"/>
</dbReference>
<evidence type="ECO:0000256" key="7">
    <source>
        <dbReference type="ARBA" id="ARBA00023065"/>
    </source>
</evidence>
<name>A0A370QJE2_9FLAO</name>
<feature type="transmembrane region" description="Helical" evidence="9">
    <location>
        <begin position="21"/>
        <end position="43"/>
    </location>
</feature>
<evidence type="ECO:0000256" key="1">
    <source>
        <dbReference type="ARBA" id="ARBA00004651"/>
    </source>
</evidence>
<evidence type="ECO:0000256" key="3">
    <source>
        <dbReference type="ARBA" id="ARBA00022449"/>
    </source>
</evidence>
<keyword evidence="8 9" id="KW-0472">Membrane</keyword>
<keyword evidence="6 9" id="KW-1133">Transmembrane helix</keyword>
<dbReference type="Gene3D" id="3.40.50.720">
    <property type="entry name" value="NAD(P)-binding Rossmann-like Domain"/>
    <property type="match status" value="1"/>
</dbReference>
<evidence type="ECO:0000313" key="12">
    <source>
        <dbReference type="EMBL" id="RDK88461.1"/>
    </source>
</evidence>
<dbReference type="Pfam" id="PF02254">
    <property type="entry name" value="TrkA_N"/>
    <property type="match status" value="1"/>
</dbReference>
<feature type="transmembrane region" description="Helical" evidence="9">
    <location>
        <begin position="253"/>
        <end position="272"/>
    </location>
</feature>
<feature type="transmembrane region" description="Helical" evidence="9">
    <location>
        <begin position="222"/>
        <end position="241"/>
    </location>
</feature>
<feature type="domain" description="Cation/H+ exchanger transmembrane" evidence="10">
    <location>
        <begin position="13"/>
        <end position="422"/>
    </location>
</feature>
<feature type="domain" description="RCK N-terminal" evidence="11">
    <location>
        <begin position="436"/>
        <end position="515"/>
    </location>
</feature>
<protein>
    <submittedName>
        <fullName evidence="12">Sodium/proton antiporter (CPA1 family)</fullName>
    </submittedName>
</protein>
<keyword evidence="3" id="KW-0050">Antiport</keyword>
<evidence type="ECO:0000256" key="5">
    <source>
        <dbReference type="ARBA" id="ARBA00022692"/>
    </source>
</evidence>
<keyword evidence="13" id="KW-1185">Reference proteome</keyword>
<keyword evidence="4" id="KW-1003">Cell membrane</keyword>
<sequence length="650" mass="70756">MLELAGIIILGIFAQWIAWRFKIPAILPLILIGLFVGPISTLISEDGTQWIQPIWNTEKGFFPGESLFYFVSLAIGIILFEGGLTLKLGEIKKVGGVIGKLISLGSAITFFGAGAAAHYAFGLSWKISFLFAALVIVTGPTVITPILRNIPLKKDVSAVLKWEGILIDPIGALVAVLVFGFISVNIPVGMEEVATESMSAAANSHEGQAGGGSYTKHALIEFGKIVVVGFAFGLAGGFAMYHAVKRKVIPHYLLNVASLSLVLLIFVLSDLFAHESGLLSVVVMGMYLGNTDLPNLKELLYFKESLSVLLISILFILLAANISIDDLMLIYNWKTAVLFAVVIFIIRPIGVFLSTLGSNLKTNEKVFISWVGPRGIVAAGIASLFGTKLVELGVPGAEYITPLVFGLVLVTVLLNATTARMVASLLGVFLKKSEGVMIVGGSRVSRLIASYLQKNDRHVVLVDSNRTNVQKAKELGIDAINANIYSDDLTDNIELNDVGYLLAMTGNDEINRQAMNRFGKQFGENGTFRLMTSEELLNNDESNKEDVFSNTHDYIRFTEVARDYPSIQEIEVDDHTRFLKVLETIRDNDDAIPLFIKNSNGNLELIDTLTEFDIEKGSAIAYLGKPIDFEDVVIATNEDGKLPTAENQNV</sequence>
<dbReference type="GO" id="GO:0015297">
    <property type="term" value="F:antiporter activity"/>
    <property type="evidence" value="ECO:0007669"/>
    <property type="project" value="UniProtKB-KW"/>
</dbReference>
<proteinExistence type="predicted"/>
<feature type="transmembrane region" description="Helical" evidence="9">
    <location>
        <begin position="101"/>
        <end position="121"/>
    </location>
</feature>
<comment type="subcellular location">
    <subcellularLocation>
        <location evidence="1">Cell membrane</location>
        <topology evidence="1">Multi-pass membrane protein</topology>
    </subcellularLocation>
</comment>
<evidence type="ECO:0000256" key="2">
    <source>
        <dbReference type="ARBA" id="ARBA00022448"/>
    </source>
</evidence>
<dbReference type="EMBL" id="QRAO01000001">
    <property type="protein sequence ID" value="RDK88461.1"/>
    <property type="molecule type" value="Genomic_DNA"/>
</dbReference>
<feature type="transmembrane region" description="Helical" evidence="9">
    <location>
        <begin position="127"/>
        <end position="147"/>
    </location>
</feature>
<dbReference type="InterPro" id="IPR006153">
    <property type="entry name" value="Cation/H_exchanger_TM"/>
</dbReference>
<accession>A0A370QJE2</accession>
<organism evidence="12 13">
    <name type="scientific">Marinirhabdus gelatinilytica</name>
    <dbReference type="NCBI Taxonomy" id="1703343"/>
    <lineage>
        <taxon>Bacteria</taxon>
        <taxon>Pseudomonadati</taxon>
        <taxon>Bacteroidota</taxon>
        <taxon>Flavobacteriia</taxon>
        <taxon>Flavobacteriales</taxon>
        <taxon>Flavobacteriaceae</taxon>
    </lineage>
</organism>
<evidence type="ECO:0000256" key="4">
    <source>
        <dbReference type="ARBA" id="ARBA00022475"/>
    </source>
</evidence>
<evidence type="ECO:0000313" key="13">
    <source>
        <dbReference type="Proteomes" id="UP000255317"/>
    </source>
</evidence>
<gene>
    <name evidence="12" type="ORF">C8D94_101334</name>
</gene>
<dbReference type="InterPro" id="IPR003148">
    <property type="entry name" value="RCK_N"/>
</dbReference>
<dbReference type="PANTHER" id="PTHR32507">
    <property type="entry name" value="NA(+)/H(+) ANTIPORTER 1"/>
    <property type="match status" value="1"/>
</dbReference>
<keyword evidence="7" id="KW-0406">Ion transport</keyword>
<dbReference type="AlphaFoldDB" id="A0A370QJE2"/>
<dbReference type="Gene3D" id="1.20.1530.20">
    <property type="match status" value="1"/>
</dbReference>
<dbReference type="GO" id="GO:0006813">
    <property type="term" value="P:potassium ion transport"/>
    <property type="evidence" value="ECO:0007669"/>
    <property type="project" value="InterPro"/>
</dbReference>
<feature type="transmembrane region" description="Helical" evidence="9">
    <location>
        <begin position="367"/>
        <end position="387"/>
    </location>
</feature>
<dbReference type="Proteomes" id="UP000255317">
    <property type="component" value="Unassembled WGS sequence"/>
</dbReference>